<dbReference type="Gene3D" id="1.10.620.20">
    <property type="entry name" value="Ribonucleotide Reductase, subunit A"/>
    <property type="match status" value="1"/>
</dbReference>
<reference evidence="1" key="2">
    <citation type="journal article" date="2021" name="PeerJ">
        <title>Extensive microbial diversity within the chicken gut microbiome revealed by metagenomics and culture.</title>
        <authorList>
            <person name="Gilroy R."/>
            <person name="Ravi A."/>
            <person name="Getino M."/>
            <person name="Pursley I."/>
            <person name="Horton D.L."/>
            <person name="Alikhan N.F."/>
            <person name="Baker D."/>
            <person name="Gharbi K."/>
            <person name="Hall N."/>
            <person name="Watson M."/>
            <person name="Adriaenssens E.M."/>
            <person name="Foster-Nyarko E."/>
            <person name="Jarju S."/>
            <person name="Secka A."/>
            <person name="Antonio M."/>
            <person name="Oren A."/>
            <person name="Chaudhuri R.R."/>
            <person name="La Ragione R."/>
            <person name="Hildebrand F."/>
            <person name="Pallen M.J."/>
        </authorList>
    </citation>
    <scope>NUCLEOTIDE SEQUENCE</scope>
    <source>
        <strain evidence="1">ChiGjej1B1-24693</strain>
    </source>
</reference>
<reference evidence="1" key="1">
    <citation type="submission" date="2020-10" db="EMBL/GenBank/DDBJ databases">
        <authorList>
            <person name="Gilroy R."/>
        </authorList>
    </citation>
    <scope>NUCLEOTIDE SEQUENCE</scope>
    <source>
        <strain evidence="1">ChiGjej1B1-24693</strain>
    </source>
</reference>
<evidence type="ECO:0000313" key="2">
    <source>
        <dbReference type="Proteomes" id="UP000886842"/>
    </source>
</evidence>
<dbReference type="GO" id="GO:0016491">
    <property type="term" value="F:oxidoreductase activity"/>
    <property type="evidence" value="ECO:0007669"/>
    <property type="project" value="InterPro"/>
</dbReference>
<gene>
    <name evidence="1" type="ORF">IAA98_11605</name>
</gene>
<dbReference type="InterPro" id="IPR009078">
    <property type="entry name" value="Ferritin-like_SF"/>
</dbReference>
<organism evidence="1 2">
    <name type="scientific">Candidatus Avipropionibacterium avicola</name>
    <dbReference type="NCBI Taxonomy" id="2840701"/>
    <lineage>
        <taxon>Bacteria</taxon>
        <taxon>Bacillati</taxon>
        <taxon>Actinomycetota</taxon>
        <taxon>Actinomycetes</taxon>
        <taxon>Propionibacteriales</taxon>
        <taxon>Propionibacteriaceae</taxon>
        <taxon>Propionibacteriaceae incertae sedis</taxon>
        <taxon>Candidatus Avipropionibacterium</taxon>
    </lineage>
</organism>
<name>A0A9D1GZA4_9ACTN</name>
<sequence>MAFDITKYAATSERVEWEDLDFSAFDERPLSQQTLRSLHYMCDIEYHTVCYMRDMLTTPSHRESEVSTFMTMWNREEYWHGEALADVLNHHGIEVTFDALKSRRLKLGWRDKLAPVKQALAGNLVGGDFVAVHMSWGALNEWSASAAYKHLAKLEDHPALSPLLRRIGQQETRHVAFYTTQARDRLETSAMARKLTRLALSKFWGPVGSGVMPDEEVRHVMGHIFGTPDGMNEIRKIDDHVAKLPGLEGLQVVTDSFAALGVEIRDE</sequence>
<dbReference type="SUPFAM" id="SSF47240">
    <property type="entry name" value="Ferritin-like"/>
    <property type="match status" value="1"/>
</dbReference>
<comment type="caution">
    <text evidence="1">The sequence shown here is derived from an EMBL/GenBank/DDBJ whole genome shotgun (WGS) entry which is preliminary data.</text>
</comment>
<dbReference type="InterPro" id="IPR012348">
    <property type="entry name" value="RNR-like"/>
</dbReference>
<dbReference type="EMBL" id="DVLP01000340">
    <property type="protein sequence ID" value="HIT76224.1"/>
    <property type="molecule type" value="Genomic_DNA"/>
</dbReference>
<dbReference type="Proteomes" id="UP000886842">
    <property type="component" value="Unassembled WGS sequence"/>
</dbReference>
<accession>A0A9D1GZA4</accession>
<dbReference type="AlphaFoldDB" id="A0A9D1GZA4"/>
<proteinExistence type="predicted"/>
<evidence type="ECO:0000313" key="1">
    <source>
        <dbReference type="EMBL" id="HIT76224.1"/>
    </source>
</evidence>
<protein>
    <submittedName>
        <fullName evidence="1">Ferritin-like domain-containing protein</fullName>
    </submittedName>
</protein>